<dbReference type="EMBL" id="JASCZI010211883">
    <property type="protein sequence ID" value="MED6197322.1"/>
    <property type="molecule type" value="Genomic_DNA"/>
</dbReference>
<proteinExistence type="predicted"/>
<organism evidence="2 3">
    <name type="scientific">Stylosanthes scabra</name>
    <dbReference type="NCBI Taxonomy" id="79078"/>
    <lineage>
        <taxon>Eukaryota</taxon>
        <taxon>Viridiplantae</taxon>
        <taxon>Streptophyta</taxon>
        <taxon>Embryophyta</taxon>
        <taxon>Tracheophyta</taxon>
        <taxon>Spermatophyta</taxon>
        <taxon>Magnoliopsida</taxon>
        <taxon>eudicotyledons</taxon>
        <taxon>Gunneridae</taxon>
        <taxon>Pentapetalae</taxon>
        <taxon>rosids</taxon>
        <taxon>fabids</taxon>
        <taxon>Fabales</taxon>
        <taxon>Fabaceae</taxon>
        <taxon>Papilionoideae</taxon>
        <taxon>50 kb inversion clade</taxon>
        <taxon>dalbergioids sensu lato</taxon>
        <taxon>Dalbergieae</taxon>
        <taxon>Pterocarpus clade</taxon>
        <taxon>Stylosanthes</taxon>
    </lineage>
</organism>
<keyword evidence="3" id="KW-1185">Reference proteome</keyword>
<dbReference type="Proteomes" id="UP001341840">
    <property type="component" value="Unassembled WGS sequence"/>
</dbReference>
<evidence type="ECO:0000313" key="3">
    <source>
        <dbReference type="Proteomes" id="UP001341840"/>
    </source>
</evidence>
<protein>
    <submittedName>
        <fullName evidence="2">Uncharacterized protein</fullName>
    </submittedName>
</protein>
<gene>
    <name evidence="2" type="ORF">PIB30_055559</name>
</gene>
<name>A0ABU6XI41_9FABA</name>
<accession>A0ABU6XI41</accession>
<feature type="region of interest" description="Disordered" evidence="1">
    <location>
        <begin position="1"/>
        <end position="91"/>
    </location>
</feature>
<feature type="compositionally biased region" description="Basic and acidic residues" evidence="1">
    <location>
        <begin position="1"/>
        <end position="33"/>
    </location>
</feature>
<evidence type="ECO:0000256" key="1">
    <source>
        <dbReference type="SAM" id="MobiDB-lite"/>
    </source>
</evidence>
<evidence type="ECO:0000313" key="2">
    <source>
        <dbReference type="EMBL" id="MED6197322.1"/>
    </source>
</evidence>
<comment type="caution">
    <text evidence="2">The sequence shown here is derived from an EMBL/GenBank/DDBJ whole genome shotgun (WGS) entry which is preliminary data.</text>
</comment>
<sequence length="91" mass="10648">MRSTGDEEHQQERETFKEETQKKERSSKTERNRNSKRRNSLYVHQVTGSGQNRPKKARKMGCNSQAWPKKPQAPEWGQCYGPDSKAQIIKE</sequence>
<reference evidence="2 3" key="1">
    <citation type="journal article" date="2023" name="Plants (Basel)">
        <title>Bridging the Gap: Combining Genomics and Transcriptomics Approaches to Understand Stylosanthes scabra, an Orphan Legume from the Brazilian Caatinga.</title>
        <authorList>
            <person name="Ferreira-Neto J.R.C."/>
            <person name="da Silva M.D."/>
            <person name="Binneck E."/>
            <person name="de Melo N.F."/>
            <person name="da Silva R.H."/>
            <person name="de Melo A.L.T.M."/>
            <person name="Pandolfi V."/>
            <person name="Bustamante F.O."/>
            <person name="Brasileiro-Vidal A.C."/>
            <person name="Benko-Iseppon A.M."/>
        </authorList>
    </citation>
    <scope>NUCLEOTIDE SEQUENCE [LARGE SCALE GENOMIC DNA]</scope>
    <source>
        <tissue evidence="2">Leaves</tissue>
    </source>
</reference>